<dbReference type="Proteomes" id="UP000326924">
    <property type="component" value="Unassembled WGS sequence"/>
</dbReference>
<comment type="caution">
    <text evidence="2">The sequence shown here is derived from an EMBL/GenBank/DDBJ whole genome shotgun (WGS) entry which is preliminary data.</text>
</comment>
<dbReference type="OrthoDB" id="2416294at2759"/>
<accession>A0A5J5ED02</accession>
<feature type="region of interest" description="Disordered" evidence="1">
    <location>
        <begin position="1"/>
        <end position="21"/>
    </location>
</feature>
<dbReference type="InParanoid" id="A0A5J5ED02"/>
<evidence type="ECO:0000313" key="2">
    <source>
        <dbReference type="EMBL" id="KAA8893425.1"/>
    </source>
</evidence>
<protein>
    <submittedName>
        <fullName evidence="2">Uncharacterized protein</fullName>
    </submittedName>
</protein>
<dbReference type="EMBL" id="VXIS01000446">
    <property type="protein sequence ID" value="KAA8893425.1"/>
    <property type="molecule type" value="Genomic_DNA"/>
</dbReference>
<keyword evidence="3" id="KW-1185">Reference proteome</keyword>
<gene>
    <name evidence="2" type="ORF">FN846DRAFT_529170</name>
</gene>
<organism evidence="2 3">
    <name type="scientific">Sphaerosporella brunnea</name>
    <dbReference type="NCBI Taxonomy" id="1250544"/>
    <lineage>
        <taxon>Eukaryota</taxon>
        <taxon>Fungi</taxon>
        <taxon>Dikarya</taxon>
        <taxon>Ascomycota</taxon>
        <taxon>Pezizomycotina</taxon>
        <taxon>Pezizomycetes</taxon>
        <taxon>Pezizales</taxon>
        <taxon>Pyronemataceae</taxon>
        <taxon>Sphaerosporella</taxon>
    </lineage>
</organism>
<evidence type="ECO:0000256" key="1">
    <source>
        <dbReference type="SAM" id="MobiDB-lite"/>
    </source>
</evidence>
<sequence length="162" mass="18606">MDDHNQSRRRNAEQNKHQAPNADALDNLVPLRAGFWKSLIWIVESLDRRKQAWPAANTLEVIMSVQRAQTRVLFRHGFQKRPTKLGSAMPELAVSHLHQQWAERANEPYVYDKLVPLAALVSTVANLSAQPDFKGQRSRIEEVVEDAGHLVMFYPKFHCELN</sequence>
<dbReference type="AlphaFoldDB" id="A0A5J5ED02"/>
<proteinExistence type="predicted"/>
<name>A0A5J5ED02_9PEZI</name>
<reference evidence="2 3" key="1">
    <citation type="submission" date="2019-09" db="EMBL/GenBank/DDBJ databases">
        <title>Draft genome of the ectomycorrhizal ascomycete Sphaerosporella brunnea.</title>
        <authorList>
            <consortium name="DOE Joint Genome Institute"/>
            <person name="Benucci G.M."/>
            <person name="Marozzi G."/>
            <person name="Antonielli L."/>
            <person name="Sanchez S."/>
            <person name="Marco P."/>
            <person name="Wang X."/>
            <person name="Falini L.B."/>
            <person name="Barry K."/>
            <person name="Haridas S."/>
            <person name="Lipzen A."/>
            <person name="Labutti K."/>
            <person name="Grigoriev I.V."/>
            <person name="Murat C."/>
            <person name="Martin F."/>
            <person name="Albertini E."/>
            <person name="Donnini D."/>
            <person name="Bonito G."/>
        </authorList>
    </citation>
    <scope>NUCLEOTIDE SEQUENCE [LARGE SCALE GENOMIC DNA]</scope>
    <source>
        <strain evidence="2 3">Sb_GMNB300</strain>
    </source>
</reference>
<evidence type="ECO:0000313" key="3">
    <source>
        <dbReference type="Proteomes" id="UP000326924"/>
    </source>
</evidence>
<feature type="compositionally biased region" description="Basic and acidic residues" evidence="1">
    <location>
        <begin position="1"/>
        <end position="16"/>
    </location>
</feature>